<protein>
    <recommendedName>
        <fullName evidence="4">Conjugative transposon protein TraK</fullName>
    </recommendedName>
</protein>
<proteinExistence type="predicted"/>
<keyword evidence="1" id="KW-0812">Transmembrane</keyword>
<reference evidence="2 3" key="1">
    <citation type="submission" date="2023-09" db="EMBL/GenBank/DDBJ databases">
        <authorList>
            <person name="Rey-Velasco X."/>
        </authorList>
    </citation>
    <scope>NUCLEOTIDE SEQUENCE [LARGE SCALE GENOMIC DNA]</scope>
    <source>
        <strain evidence="2 3">F188</strain>
    </source>
</reference>
<organism evidence="2 3">
    <name type="scientific">Autumnicola patrickiae</name>
    <dbReference type="NCBI Taxonomy" id="3075591"/>
    <lineage>
        <taxon>Bacteria</taxon>
        <taxon>Pseudomonadati</taxon>
        <taxon>Bacteroidota</taxon>
        <taxon>Flavobacteriia</taxon>
        <taxon>Flavobacteriales</taxon>
        <taxon>Flavobacteriaceae</taxon>
        <taxon>Autumnicola</taxon>
    </lineage>
</organism>
<keyword evidence="1" id="KW-0472">Membrane</keyword>
<evidence type="ECO:0000313" key="2">
    <source>
        <dbReference type="EMBL" id="MDT0691235.1"/>
    </source>
</evidence>
<sequence length="209" mass="24043">MKNIQSAFSYVKSFTLIIIVGCLSITFYAVMKTNQISQMSKQQMLVMDTSGNIQTASLTSRANNLEIEGMAHLKNFHHLFFSFDPERAIIQKNREQWSYLADESVVVQFGKMEEQGFFQNVVAGSISSRLDIEDIKIEKTDNPLYLQFGVKGKQRLIRSTSIAYRNLETSGRLRILENRTENNPHGFIIENWRIVDNSTISTETRYGRK</sequence>
<dbReference type="EMBL" id="JAVRHM010000021">
    <property type="protein sequence ID" value="MDT0691235.1"/>
    <property type="molecule type" value="Genomic_DNA"/>
</dbReference>
<keyword evidence="1" id="KW-1133">Transmembrane helix</keyword>
<name>A0ABU3E5G0_9FLAO</name>
<keyword evidence="3" id="KW-1185">Reference proteome</keyword>
<accession>A0ABU3E5G0</accession>
<feature type="transmembrane region" description="Helical" evidence="1">
    <location>
        <begin position="12"/>
        <end position="31"/>
    </location>
</feature>
<dbReference type="RefSeq" id="WP_311686537.1">
    <property type="nucleotide sequence ID" value="NZ_JAVRHM010000021.1"/>
</dbReference>
<evidence type="ECO:0008006" key="4">
    <source>
        <dbReference type="Google" id="ProtNLM"/>
    </source>
</evidence>
<gene>
    <name evidence="2" type="ORF">RM549_15675</name>
</gene>
<dbReference type="Proteomes" id="UP001261624">
    <property type="component" value="Unassembled WGS sequence"/>
</dbReference>
<evidence type="ECO:0000256" key="1">
    <source>
        <dbReference type="SAM" id="Phobius"/>
    </source>
</evidence>
<comment type="caution">
    <text evidence="2">The sequence shown here is derived from an EMBL/GenBank/DDBJ whole genome shotgun (WGS) entry which is preliminary data.</text>
</comment>
<evidence type="ECO:0000313" key="3">
    <source>
        <dbReference type="Proteomes" id="UP001261624"/>
    </source>
</evidence>